<evidence type="ECO:0008006" key="3">
    <source>
        <dbReference type="Google" id="ProtNLM"/>
    </source>
</evidence>
<evidence type="ECO:0000313" key="1">
    <source>
        <dbReference type="EMBL" id="KAK4829689.1"/>
    </source>
</evidence>
<proteinExistence type="predicted"/>
<dbReference type="EMBL" id="JAUNZN010000001">
    <property type="protein sequence ID" value="KAK4829689.1"/>
    <property type="molecule type" value="Genomic_DNA"/>
</dbReference>
<name>A0AAN7NSH1_MYCAM</name>
<dbReference type="Proteomes" id="UP001333110">
    <property type="component" value="Unassembled WGS sequence"/>
</dbReference>
<protein>
    <recommendedName>
        <fullName evidence="3">Rna-directed dna polymerase from mobile element jockey-like</fullName>
    </recommendedName>
</protein>
<accession>A0AAN7NSH1</accession>
<gene>
    <name evidence="1" type="ORF">QYF61_006064</name>
</gene>
<comment type="caution">
    <text evidence="1">The sequence shown here is derived from an EMBL/GenBank/DDBJ whole genome shotgun (WGS) entry which is preliminary data.</text>
</comment>
<reference evidence="1 2" key="1">
    <citation type="journal article" date="2023" name="J. Hered.">
        <title>Chromosome-level genome of the wood stork (Mycteria americana) provides insight into avian chromosome evolution.</title>
        <authorList>
            <person name="Flamio R. Jr."/>
            <person name="Ramstad K.M."/>
        </authorList>
    </citation>
    <scope>NUCLEOTIDE SEQUENCE [LARGE SCALE GENOMIC DNA]</scope>
    <source>
        <strain evidence="1">JAX WOST 10</strain>
    </source>
</reference>
<sequence length="90" mass="10589">MVEASGISQIPHLQSPCYQNLATQTQYTAIQRDLKTLEKWDDRNLMKFNKEKYEVLHLGRNNPMHQYMLGATQLESSFAEKDWGSWWTPN</sequence>
<organism evidence="1 2">
    <name type="scientific">Mycteria americana</name>
    <name type="common">Wood stork</name>
    <dbReference type="NCBI Taxonomy" id="33587"/>
    <lineage>
        <taxon>Eukaryota</taxon>
        <taxon>Metazoa</taxon>
        <taxon>Chordata</taxon>
        <taxon>Craniata</taxon>
        <taxon>Vertebrata</taxon>
        <taxon>Euteleostomi</taxon>
        <taxon>Archelosauria</taxon>
        <taxon>Archosauria</taxon>
        <taxon>Dinosauria</taxon>
        <taxon>Saurischia</taxon>
        <taxon>Theropoda</taxon>
        <taxon>Coelurosauria</taxon>
        <taxon>Aves</taxon>
        <taxon>Neognathae</taxon>
        <taxon>Neoaves</taxon>
        <taxon>Aequornithes</taxon>
        <taxon>Ciconiiformes</taxon>
        <taxon>Ciconiidae</taxon>
        <taxon>Mycteria</taxon>
    </lineage>
</organism>
<evidence type="ECO:0000313" key="2">
    <source>
        <dbReference type="Proteomes" id="UP001333110"/>
    </source>
</evidence>
<keyword evidence="2" id="KW-1185">Reference proteome</keyword>
<dbReference type="AlphaFoldDB" id="A0AAN7NSH1"/>